<dbReference type="InterPro" id="IPR004837">
    <property type="entry name" value="NaCa_Exmemb"/>
</dbReference>
<comment type="similarity">
    <text evidence="2">Belongs to the Ca(2+):cation antiporter (CaCA) (TC 2.A.19) family. SLC24A subfamily.</text>
</comment>
<dbReference type="Gene3D" id="1.20.1420.30">
    <property type="entry name" value="NCX, central ion-binding region"/>
    <property type="match status" value="2"/>
</dbReference>
<evidence type="ECO:0000256" key="3">
    <source>
        <dbReference type="ARBA" id="ARBA00022448"/>
    </source>
</evidence>
<evidence type="ECO:0000256" key="16">
    <source>
        <dbReference type="ARBA" id="ARBA00023201"/>
    </source>
</evidence>
<accession>Q4RPD9</accession>
<evidence type="ECO:0000256" key="4">
    <source>
        <dbReference type="ARBA" id="ARBA00022449"/>
    </source>
</evidence>
<comment type="catalytic activity">
    <reaction evidence="17">
        <text>Ca(2+)(out) + K(+)(out) + 4 Na(+)(in) = Ca(2+)(in) + K(+)(in) + 4 Na(+)(out)</text>
        <dbReference type="Rhea" id="RHEA:69967"/>
        <dbReference type="ChEBI" id="CHEBI:29101"/>
        <dbReference type="ChEBI" id="CHEBI:29103"/>
        <dbReference type="ChEBI" id="CHEBI:29108"/>
    </reaction>
</comment>
<feature type="transmembrane region" description="Helical" evidence="19">
    <location>
        <begin position="350"/>
        <end position="373"/>
    </location>
</feature>
<dbReference type="PANTHER" id="PTHR10846">
    <property type="entry name" value="SODIUM/POTASSIUM/CALCIUM EXCHANGER"/>
    <property type="match status" value="1"/>
</dbReference>
<evidence type="ECO:0000256" key="20">
    <source>
        <dbReference type="SAM" id="SignalP"/>
    </source>
</evidence>
<evidence type="ECO:0000256" key="12">
    <source>
        <dbReference type="ARBA" id="ARBA00022989"/>
    </source>
</evidence>
<keyword evidence="14" id="KW-0406">Ion transport</keyword>
<feature type="transmembrane region" description="Helical" evidence="19">
    <location>
        <begin position="455"/>
        <end position="475"/>
    </location>
</feature>
<feature type="transmembrane region" description="Helical" evidence="19">
    <location>
        <begin position="385"/>
        <end position="407"/>
    </location>
</feature>
<proteinExistence type="inferred from homology"/>
<evidence type="ECO:0000259" key="21">
    <source>
        <dbReference type="Pfam" id="PF01699"/>
    </source>
</evidence>
<keyword evidence="7 19" id="KW-0812">Transmembrane</keyword>
<evidence type="ECO:0000256" key="5">
    <source>
        <dbReference type="ARBA" id="ARBA00022538"/>
    </source>
</evidence>
<keyword evidence="5" id="KW-0633">Potassium transport</keyword>
<name>Q4RPD9_TETNG</name>
<evidence type="ECO:0000256" key="2">
    <source>
        <dbReference type="ARBA" id="ARBA00005364"/>
    </source>
</evidence>
<reference evidence="22" key="1">
    <citation type="journal article" date="2004" name="Nature">
        <title>Genome duplication in the teleost fish Tetraodon nigroviridis reveals the early vertebrate proto-karyotype.</title>
        <authorList>
            <person name="Jaillon O."/>
            <person name="Aury J.-M."/>
            <person name="Brunet F."/>
            <person name="Petit J.-L."/>
            <person name="Stange-Thomann N."/>
            <person name="Mauceli E."/>
            <person name="Bouneau L."/>
            <person name="Fischer C."/>
            <person name="Ozouf-Costaz C."/>
            <person name="Bernot A."/>
            <person name="Nicaud S."/>
            <person name="Jaffe D."/>
            <person name="Fisher S."/>
            <person name="Lutfalla G."/>
            <person name="Dossat C."/>
            <person name="Segurens B."/>
            <person name="Dasilva C."/>
            <person name="Salanoubat M."/>
            <person name="Levy M."/>
            <person name="Boudet N."/>
            <person name="Castellano S."/>
            <person name="Anthouard V."/>
            <person name="Jubin C."/>
            <person name="Castelli V."/>
            <person name="Katinka M."/>
            <person name="Vacherie B."/>
            <person name="Biemont C."/>
            <person name="Skalli Z."/>
            <person name="Cattolico L."/>
            <person name="Poulain J."/>
            <person name="De Berardinis V."/>
            <person name="Cruaud C."/>
            <person name="Duprat S."/>
            <person name="Brottier P."/>
            <person name="Coutanceau J.-P."/>
            <person name="Gouzy J."/>
            <person name="Parra G."/>
            <person name="Lardier G."/>
            <person name="Chapple C."/>
            <person name="McKernan K.J."/>
            <person name="McEwan P."/>
            <person name="Bosak S."/>
            <person name="Kellis M."/>
            <person name="Volff J.-N."/>
            <person name="Guigo R."/>
            <person name="Zody M.C."/>
            <person name="Mesirov J."/>
            <person name="Lindblad-Toh K."/>
            <person name="Birren B."/>
            <person name="Nusbaum C."/>
            <person name="Kahn D."/>
            <person name="Robinson-Rechavi M."/>
            <person name="Laudet V."/>
            <person name="Schachter V."/>
            <person name="Quetier F."/>
            <person name="Saurin W."/>
            <person name="Scarpelli C."/>
            <person name="Wincker P."/>
            <person name="Lander E.S."/>
            <person name="Weissenbach J."/>
            <person name="Roest Crollius H."/>
        </authorList>
    </citation>
    <scope>NUCLEOTIDE SEQUENCE [LARGE SCALE GENOMIC DNA]</scope>
</reference>
<reference evidence="22" key="2">
    <citation type="submission" date="2004-02" db="EMBL/GenBank/DDBJ databases">
        <authorList>
            <consortium name="Genoscope"/>
            <consortium name="Whitehead Institute Centre for Genome Research"/>
        </authorList>
    </citation>
    <scope>NUCLEOTIDE SEQUENCE</scope>
</reference>
<dbReference type="PANTHER" id="PTHR10846:SF28">
    <property type="entry name" value="SODIUM_POTASSIUM_CALCIUM EXCHANGER 3-LIKE ISOFORM X1"/>
    <property type="match status" value="1"/>
</dbReference>
<feature type="transmembrane region" description="Helical" evidence="19">
    <location>
        <begin position="62"/>
        <end position="85"/>
    </location>
</feature>
<keyword evidence="11" id="KW-0630">Potassium</keyword>
<keyword evidence="13" id="KW-0915">Sodium</keyword>
<organism evidence="22">
    <name type="scientific">Tetraodon nigroviridis</name>
    <name type="common">Spotted green pufferfish</name>
    <name type="synonym">Chelonodon nigroviridis</name>
    <dbReference type="NCBI Taxonomy" id="99883"/>
    <lineage>
        <taxon>Eukaryota</taxon>
        <taxon>Metazoa</taxon>
        <taxon>Chordata</taxon>
        <taxon>Craniata</taxon>
        <taxon>Vertebrata</taxon>
        <taxon>Euteleostomi</taxon>
        <taxon>Actinopterygii</taxon>
        <taxon>Neopterygii</taxon>
        <taxon>Teleostei</taxon>
        <taxon>Neoteleostei</taxon>
        <taxon>Acanthomorphata</taxon>
        <taxon>Eupercaria</taxon>
        <taxon>Tetraodontiformes</taxon>
        <taxon>Tetradontoidea</taxon>
        <taxon>Tetraodontidae</taxon>
        <taxon>Tetraodon</taxon>
    </lineage>
</organism>
<evidence type="ECO:0000256" key="11">
    <source>
        <dbReference type="ARBA" id="ARBA00022958"/>
    </source>
</evidence>
<feature type="domain" description="Sodium/calcium exchanger membrane region" evidence="21">
    <location>
        <begin position="351"/>
        <end position="486"/>
    </location>
</feature>
<keyword evidence="10" id="KW-0769">Symport</keyword>
<dbReference type="GO" id="GO:0005886">
    <property type="term" value="C:plasma membrane"/>
    <property type="evidence" value="ECO:0007669"/>
    <property type="project" value="TreeGrafter"/>
</dbReference>
<gene>
    <name evidence="22" type="ORF">GSTENG00031157001</name>
</gene>
<keyword evidence="6" id="KW-0109">Calcium transport</keyword>
<evidence type="ECO:0000256" key="8">
    <source>
        <dbReference type="ARBA" id="ARBA00022729"/>
    </source>
</evidence>
<protein>
    <submittedName>
        <fullName evidence="22">(spotted green pufferfish) hypothetical protein</fullName>
    </submittedName>
</protein>
<evidence type="ECO:0000256" key="1">
    <source>
        <dbReference type="ARBA" id="ARBA00004141"/>
    </source>
</evidence>
<dbReference type="GO" id="GO:0015293">
    <property type="term" value="F:symporter activity"/>
    <property type="evidence" value="ECO:0007669"/>
    <property type="project" value="UniProtKB-KW"/>
</dbReference>
<dbReference type="GO" id="GO:0008273">
    <property type="term" value="F:calcium, potassium:sodium antiporter activity"/>
    <property type="evidence" value="ECO:0007669"/>
    <property type="project" value="TreeGrafter"/>
</dbReference>
<comment type="caution">
    <text evidence="22">The sequence shown here is derived from an EMBL/GenBank/DDBJ whole genome shotgun (WGS) entry which is preliminary data.</text>
</comment>
<evidence type="ECO:0000256" key="14">
    <source>
        <dbReference type="ARBA" id="ARBA00023065"/>
    </source>
</evidence>
<dbReference type="KEGG" id="tng:GSTEN00031157G001"/>
<dbReference type="FunFam" id="1.20.1420.30:FF:000004">
    <property type="entry name" value="Sodium/potassium/calcium exchanger 2 isoform 1"/>
    <property type="match status" value="1"/>
</dbReference>
<evidence type="ECO:0000256" key="7">
    <source>
        <dbReference type="ARBA" id="ARBA00022692"/>
    </source>
</evidence>
<keyword evidence="16" id="KW-0739">Sodium transport</keyword>
<feature type="region of interest" description="Disordered" evidence="18">
    <location>
        <begin position="248"/>
        <end position="309"/>
    </location>
</feature>
<evidence type="ECO:0000256" key="10">
    <source>
        <dbReference type="ARBA" id="ARBA00022847"/>
    </source>
</evidence>
<feature type="chain" id="PRO_5004243154" evidence="20">
    <location>
        <begin position="17"/>
        <end position="557"/>
    </location>
</feature>
<evidence type="ECO:0000256" key="13">
    <source>
        <dbReference type="ARBA" id="ARBA00023053"/>
    </source>
</evidence>
<feature type="transmembrane region" description="Helical" evidence="19">
    <location>
        <begin position="122"/>
        <end position="142"/>
    </location>
</feature>
<sequence length="557" mass="60576">AIYMFLALAVVCDVYFVPSLEKLSENLHLSQDVAGATFMAAGSSAPELFTSLIGVFITEGDVGVGTIVGSAVFNILVIIGICGIFAGQPISLSWWPLFRDAVFYILSILVLILVIYDEKVMWWETIILISMYGIYIIIMKFNRSLHGLVERRCSGAGQPCLSLRRSAAVGSVAESDNDMVPLKPAVKSAHLHVKESIAAASRSKRRLLLSPGLCVCPCEAGTVRRFSSVVRNFWFFFRSQRQRLIRARVSPEEGGGAAEESSGADRTTGEGDLQPQEEERGREAAGGRAGGAQHKGEVEDEDGEDEDAPFKPFVLPDGWCLRARWLLSWPVSVLLHCTVPNCSLPQWERWYLLTFLTSTLWIALFSYLMVWMVTIISFTLGIPEVIMGITFLAAGTSVPDCMASLIVARQGMGDMAVSNSIGSNIFDVLLGLGFPWALRTLIVSYGSVVTINSKGLVYSVILLLASVTLTVSARVDTGPRFSWFLSSPDLPPPVSAGSVRPSELLEVGPQVGTLPRSALRSLPPLLRRLREPVENVTHACTIGQSGESKLFTAVIIS</sequence>
<keyword evidence="9" id="KW-0106">Calcium</keyword>
<dbReference type="GO" id="GO:0006874">
    <property type="term" value="P:intracellular calcium ion homeostasis"/>
    <property type="evidence" value="ECO:0007669"/>
    <property type="project" value="TreeGrafter"/>
</dbReference>
<dbReference type="NCBIfam" id="TIGR00367">
    <property type="entry name" value="calcium/sodium antiporter"/>
    <property type="match status" value="1"/>
</dbReference>
<keyword evidence="4" id="KW-0050">Antiport</keyword>
<feature type="transmembrane region" description="Helical" evidence="19">
    <location>
        <begin position="428"/>
        <end position="449"/>
    </location>
</feature>
<keyword evidence="8 20" id="KW-0732">Signal</keyword>
<evidence type="ECO:0000256" key="17">
    <source>
        <dbReference type="ARBA" id="ARBA00033627"/>
    </source>
</evidence>
<comment type="subcellular location">
    <subcellularLocation>
        <location evidence="1">Membrane</location>
        <topology evidence="1">Multi-pass membrane protein</topology>
    </subcellularLocation>
</comment>
<feature type="signal peptide" evidence="20">
    <location>
        <begin position="1"/>
        <end position="16"/>
    </location>
</feature>
<dbReference type="EMBL" id="CAAE01015008">
    <property type="protein sequence ID" value="CAG09743.1"/>
    <property type="molecule type" value="Genomic_DNA"/>
</dbReference>
<evidence type="ECO:0000256" key="6">
    <source>
        <dbReference type="ARBA" id="ARBA00022568"/>
    </source>
</evidence>
<dbReference type="InterPro" id="IPR004481">
    <property type="entry name" value="K/Na/Ca-exchanger"/>
</dbReference>
<feature type="domain" description="Sodium/calcium exchanger membrane region" evidence="21">
    <location>
        <begin position="2"/>
        <end position="139"/>
    </location>
</feature>
<keyword evidence="15 19" id="KW-0472">Membrane</keyword>
<evidence type="ECO:0000313" key="22">
    <source>
        <dbReference type="EMBL" id="CAG09743.1"/>
    </source>
</evidence>
<evidence type="ECO:0000256" key="19">
    <source>
        <dbReference type="SAM" id="Phobius"/>
    </source>
</evidence>
<dbReference type="Pfam" id="PF01699">
    <property type="entry name" value="Na_Ca_ex"/>
    <property type="match status" value="2"/>
</dbReference>
<dbReference type="OrthoDB" id="2127281at2759"/>
<feature type="transmembrane region" description="Helical" evidence="19">
    <location>
        <begin position="97"/>
        <end position="116"/>
    </location>
</feature>
<evidence type="ECO:0000256" key="15">
    <source>
        <dbReference type="ARBA" id="ARBA00023136"/>
    </source>
</evidence>
<feature type="compositionally biased region" description="Acidic residues" evidence="18">
    <location>
        <begin position="298"/>
        <end position="307"/>
    </location>
</feature>
<feature type="non-terminal residue" evidence="22">
    <location>
        <position position="1"/>
    </location>
</feature>
<keyword evidence="12 19" id="KW-1133">Transmembrane helix</keyword>
<evidence type="ECO:0000256" key="18">
    <source>
        <dbReference type="SAM" id="MobiDB-lite"/>
    </source>
</evidence>
<evidence type="ECO:0000256" key="9">
    <source>
        <dbReference type="ARBA" id="ARBA00022837"/>
    </source>
</evidence>
<dbReference type="FunFam" id="1.20.1420.30:FF:000009">
    <property type="entry name" value="sodium/potassium/calcium exchanger 5 isoform X2"/>
    <property type="match status" value="1"/>
</dbReference>
<dbReference type="GO" id="GO:0005262">
    <property type="term" value="F:calcium channel activity"/>
    <property type="evidence" value="ECO:0007669"/>
    <property type="project" value="TreeGrafter"/>
</dbReference>
<dbReference type="InterPro" id="IPR044880">
    <property type="entry name" value="NCX_ion-bd_dom_sf"/>
</dbReference>
<dbReference type="AlphaFoldDB" id="Q4RPD9"/>
<keyword evidence="3" id="KW-0813">Transport</keyword>